<organism evidence="1 2">
    <name type="scientific">Pyxidicoccus fallax</name>
    <dbReference type="NCBI Taxonomy" id="394095"/>
    <lineage>
        <taxon>Bacteria</taxon>
        <taxon>Pseudomonadati</taxon>
        <taxon>Myxococcota</taxon>
        <taxon>Myxococcia</taxon>
        <taxon>Myxococcales</taxon>
        <taxon>Cystobacterineae</taxon>
        <taxon>Myxococcaceae</taxon>
        <taxon>Pyxidicoccus</taxon>
    </lineage>
</organism>
<dbReference type="RefSeq" id="WP_169346770.1">
    <property type="nucleotide sequence ID" value="NZ_JABBJJ010000100.1"/>
</dbReference>
<sequence length="87" mass="9298">MPTLRFTARIRNGGSAPLGLQVEPWGEYYRIEPGAFADIQAEGPGLDAGEGSGLLKIEHAPELVTVYAWSGAMFTVVGAEPAPWPEK</sequence>
<proteinExistence type="predicted"/>
<comment type="caution">
    <text evidence="1">The sequence shown here is derived from an EMBL/GenBank/DDBJ whole genome shotgun (WGS) entry which is preliminary data.</text>
</comment>
<reference evidence="1 2" key="1">
    <citation type="submission" date="2020-04" db="EMBL/GenBank/DDBJ databases">
        <title>Draft genome of Pyxidicoccus fallax type strain.</title>
        <authorList>
            <person name="Whitworth D.E."/>
        </authorList>
    </citation>
    <scope>NUCLEOTIDE SEQUENCE [LARGE SCALE GENOMIC DNA]</scope>
    <source>
        <strain evidence="1 2">DSM 14698</strain>
    </source>
</reference>
<dbReference type="EMBL" id="JABBJJ010000100">
    <property type="protein sequence ID" value="NMO17487.1"/>
    <property type="molecule type" value="Genomic_DNA"/>
</dbReference>
<evidence type="ECO:0000313" key="2">
    <source>
        <dbReference type="Proteomes" id="UP000518300"/>
    </source>
</evidence>
<protein>
    <submittedName>
        <fullName evidence="1">Uncharacterized protein</fullName>
    </submittedName>
</protein>
<name>A0A848LID9_9BACT</name>
<gene>
    <name evidence="1" type="ORF">HG543_21860</name>
</gene>
<accession>A0A848LID9</accession>
<dbReference type="Proteomes" id="UP000518300">
    <property type="component" value="Unassembled WGS sequence"/>
</dbReference>
<dbReference type="AlphaFoldDB" id="A0A848LID9"/>
<keyword evidence="2" id="KW-1185">Reference proteome</keyword>
<evidence type="ECO:0000313" key="1">
    <source>
        <dbReference type="EMBL" id="NMO17487.1"/>
    </source>
</evidence>